<evidence type="ECO:0000313" key="4">
    <source>
        <dbReference type="Proteomes" id="UP000324897"/>
    </source>
</evidence>
<feature type="compositionally biased region" description="Basic and acidic residues" evidence="2">
    <location>
        <begin position="241"/>
        <end position="254"/>
    </location>
</feature>
<feature type="region of interest" description="Disordered" evidence="2">
    <location>
        <begin position="205"/>
        <end position="255"/>
    </location>
</feature>
<dbReference type="AlphaFoldDB" id="A0A5J9VSM3"/>
<feature type="region of interest" description="Disordered" evidence="2">
    <location>
        <begin position="288"/>
        <end position="338"/>
    </location>
</feature>
<dbReference type="Gramene" id="TVU38515">
    <property type="protein sequence ID" value="TVU38515"/>
    <property type="gene ID" value="EJB05_11889"/>
</dbReference>
<feature type="compositionally biased region" description="Polar residues" evidence="2">
    <location>
        <begin position="312"/>
        <end position="321"/>
    </location>
</feature>
<feature type="non-terminal residue" evidence="3">
    <location>
        <position position="1"/>
    </location>
</feature>
<evidence type="ECO:0000256" key="2">
    <source>
        <dbReference type="SAM" id="MobiDB-lite"/>
    </source>
</evidence>
<keyword evidence="1" id="KW-0175">Coiled coil</keyword>
<protein>
    <submittedName>
        <fullName evidence="3">Uncharacterized protein</fullName>
    </submittedName>
</protein>
<feature type="coiled-coil region" evidence="1">
    <location>
        <begin position="384"/>
        <end position="494"/>
    </location>
</feature>
<organism evidence="3 4">
    <name type="scientific">Eragrostis curvula</name>
    <name type="common">weeping love grass</name>
    <dbReference type="NCBI Taxonomy" id="38414"/>
    <lineage>
        <taxon>Eukaryota</taxon>
        <taxon>Viridiplantae</taxon>
        <taxon>Streptophyta</taxon>
        <taxon>Embryophyta</taxon>
        <taxon>Tracheophyta</taxon>
        <taxon>Spermatophyta</taxon>
        <taxon>Magnoliopsida</taxon>
        <taxon>Liliopsida</taxon>
        <taxon>Poales</taxon>
        <taxon>Poaceae</taxon>
        <taxon>PACMAD clade</taxon>
        <taxon>Chloridoideae</taxon>
        <taxon>Eragrostideae</taxon>
        <taxon>Eragrostidinae</taxon>
        <taxon>Eragrostis</taxon>
    </lineage>
</organism>
<sequence>MAVGAIPESMDYWKAGEIDEEYIAELRSAGWISDFVITKENKGSMCFSFDTPKSRLFTTLCECWLGTAPSLDLWRVYHKPRYYSSGLVGCVSFNIRKNSSYIPCKGLLPFHQGWNKSVPVMDERLKRMTAKVSELVALGLRGEHVTEEYVRKCFFPLQEREPLAMFGVGSRNPRWLPDEVAEIPEDVVAQRVRIILESDLEPKPEGFPLSYSASNPAEKDEFGPDPSKWGAKSTMILDSSSGEKEPRESPKKSSAEAFADDVLTSPDGQNSGADLQSLEEKVTNIKATLMSDSSPKSPSPPKTRLPPKTRSSSKPGSSTGVTHPKGKRNAGVKRPRVLAAGSGDVVATAAPSVVLSSGSSPGPDMLNEIIADVQAAEAWTLETCKSYGSKVRDLQLENEQLRLKLLKAGPSPALVEKDTKISELEVALAGATKALADLKTAHASEVKTLQDANIALTTSVEGLKNKSKVMEEKLETMTKDVQLLQQHISTLEADKGKLKCDAAQRDALMEQTHDSADAFVTSLKLILEDAPAEEEAAEDEGPGEDQ</sequence>
<evidence type="ECO:0000256" key="1">
    <source>
        <dbReference type="SAM" id="Coils"/>
    </source>
</evidence>
<dbReference type="EMBL" id="RWGY01000007">
    <property type="protein sequence ID" value="TVU38515.1"/>
    <property type="molecule type" value="Genomic_DNA"/>
</dbReference>
<reference evidence="3 4" key="1">
    <citation type="journal article" date="2019" name="Sci. Rep.">
        <title>A high-quality genome of Eragrostis curvula grass provides insights into Poaceae evolution and supports new strategies to enhance forage quality.</title>
        <authorList>
            <person name="Carballo J."/>
            <person name="Santos B.A.C.M."/>
            <person name="Zappacosta D."/>
            <person name="Garbus I."/>
            <person name="Selva J.P."/>
            <person name="Gallo C.A."/>
            <person name="Diaz A."/>
            <person name="Albertini E."/>
            <person name="Caccamo M."/>
            <person name="Echenique V."/>
        </authorList>
    </citation>
    <scope>NUCLEOTIDE SEQUENCE [LARGE SCALE GENOMIC DNA]</scope>
    <source>
        <strain evidence="4">cv. Victoria</strain>
        <tissue evidence="3">Leaf</tissue>
    </source>
</reference>
<accession>A0A5J9VSM3</accession>
<feature type="compositionally biased region" description="Basic residues" evidence="2">
    <location>
        <begin position="324"/>
        <end position="336"/>
    </location>
</feature>
<gene>
    <name evidence="3" type="ORF">EJB05_11889</name>
</gene>
<dbReference type="Proteomes" id="UP000324897">
    <property type="component" value="Chromosome 4"/>
</dbReference>
<keyword evidence="4" id="KW-1185">Reference proteome</keyword>
<proteinExistence type="predicted"/>
<dbReference type="OrthoDB" id="685425at2759"/>
<name>A0A5J9VSM3_9POAL</name>
<evidence type="ECO:0000313" key="3">
    <source>
        <dbReference type="EMBL" id="TVU38515.1"/>
    </source>
</evidence>
<comment type="caution">
    <text evidence="3">The sequence shown here is derived from an EMBL/GenBank/DDBJ whole genome shotgun (WGS) entry which is preliminary data.</text>
</comment>